<reference evidence="2" key="1">
    <citation type="journal article" date="2020" name="Nature">
        <title>Giant virus diversity and host interactions through global metagenomics.</title>
        <authorList>
            <person name="Schulz F."/>
            <person name="Roux S."/>
            <person name="Paez-Espino D."/>
            <person name="Jungbluth S."/>
            <person name="Walsh D.A."/>
            <person name="Denef V.J."/>
            <person name="McMahon K.D."/>
            <person name="Konstantinidis K.T."/>
            <person name="Eloe-Fadrosh E.A."/>
            <person name="Kyrpides N.C."/>
            <person name="Woyke T."/>
        </authorList>
    </citation>
    <scope>NUCLEOTIDE SEQUENCE</scope>
    <source>
        <strain evidence="2">GVMAG-M-3300025695-21</strain>
    </source>
</reference>
<dbReference type="EMBL" id="MN740301">
    <property type="protein sequence ID" value="QHT99088.1"/>
    <property type="molecule type" value="Genomic_DNA"/>
</dbReference>
<evidence type="ECO:0000256" key="1">
    <source>
        <dbReference type="SAM" id="MobiDB-lite"/>
    </source>
</evidence>
<dbReference type="AlphaFoldDB" id="A0A6C0J0D1"/>
<dbReference type="Pfam" id="PF19068">
    <property type="entry name" value="DUF5764"/>
    <property type="match status" value="1"/>
</dbReference>
<name>A0A6C0J0D1_9ZZZZ</name>
<dbReference type="InterPro" id="IPR043913">
    <property type="entry name" value="DUF5764"/>
</dbReference>
<feature type="region of interest" description="Disordered" evidence="1">
    <location>
        <begin position="183"/>
        <end position="276"/>
    </location>
</feature>
<organism evidence="2">
    <name type="scientific">viral metagenome</name>
    <dbReference type="NCBI Taxonomy" id="1070528"/>
    <lineage>
        <taxon>unclassified sequences</taxon>
        <taxon>metagenomes</taxon>
        <taxon>organismal metagenomes</taxon>
    </lineage>
</organism>
<accession>A0A6C0J0D1</accession>
<proteinExistence type="predicted"/>
<feature type="compositionally biased region" description="Acidic residues" evidence="1">
    <location>
        <begin position="245"/>
        <end position="256"/>
    </location>
</feature>
<feature type="compositionally biased region" description="Basic and acidic residues" evidence="1">
    <location>
        <begin position="257"/>
        <end position="276"/>
    </location>
</feature>
<protein>
    <submittedName>
        <fullName evidence="2">Uncharacterized protein</fullName>
    </submittedName>
</protein>
<feature type="compositionally biased region" description="Basic and acidic residues" evidence="1">
    <location>
        <begin position="186"/>
        <end position="200"/>
    </location>
</feature>
<sequence length="411" mass="48267">MNGLVDTKNEYIEHLQDILSIPIAKKIYNIYNECIDNKKSLKEFQTELVAIKKWNNNTVKEEYKNILKETKCKYFDNLIKIIIITSVKIKIYEYKDYFDNIKIKIPEPEDFVHKCYINVSLYCWKNAYLFNKKNIRDSELQNNLNIIEENIRYIIKKTFRDFIPINDILEQIQNNLTNNVQQFSEAPKKGGKENKLKKEEVEDVSDDSSEEEAEEDSDGGSDEESDKESNEGSDEESDEGSHEGSDEESDEGSSDEGSDKKKTEYKENETIEKESLYTKEIIDKTGIIEEEKNVVEEPQNIIEQFTKEEKKDIEEPQNIIEQFTKEEEQDNISIKNEEDYKEEELPQKFDEYPIETVTFDKNDVSENMYKDSTEVNIVTDIEDQTDIVNDNIKHVSIELPENNKPKKLSFF</sequence>
<evidence type="ECO:0000313" key="2">
    <source>
        <dbReference type="EMBL" id="QHT99088.1"/>
    </source>
</evidence>
<feature type="compositionally biased region" description="Acidic residues" evidence="1">
    <location>
        <begin position="201"/>
        <end position="238"/>
    </location>
</feature>